<dbReference type="Pfam" id="PF07714">
    <property type="entry name" value="PK_Tyr_Ser-Thr"/>
    <property type="match status" value="1"/>
</dbReference>
<organism evidence="2">
    <name type="scientific">Panicum hallii</name>
    <dbReference type="NCBI Taxonomy" id="206008"/>
    <lineage>
        <taxon>Eukaryota</taxon>
        <taxon>Viridiplantae</taxon>
        <taxon>Streptophyta</taxon>
        <taxon>Embryophyta</taxon>
        <taxon>Tracheophyta</taxon>
        <taxon>Spermatophyta</taxon>
        <taxon>Magnoliopsida</taxon>
        <taxon>Liliopsida</taxon>
        <taxon>Poales</taxon>
        <taxon>Poaceae</taxon>
        <taxon>PACMAD clade</taxon>
        <taxon>Panicoideae</taxon>
        <taxon>Panicodae</taxon>
        <taxon>Paniceae</taxon>
        <taxon>Panicinae</taxon>
        <taxon>Panicum</taxon>
        <taxon>Panicum sect. Panicum</taxon>
    </lineage>
</organism>
<reference evidence="2" key="1">
    <citation type="submission" date="2018-04" db="EMBL/GenBank/DDBJ databases">
        <title>WGS assembly of Panicum hallii.</title>
        <authorList>
            <person name="Lovell J."/>
            <person name="Jenkins J."/>
            <person name="Lowry D."/>
            <person name="Mamidi S."/>
            <person name="Sreedasyam A."/>
            <person name="Weng X."/>
            <person name="Barry K."/>
            <person name="Bonette J."/>
            <person name="Campitelli B."/>
            <person name="Daum C."/>
            <person name="Gordon S."/>
            <person name="Gould B."/>
            <person name="Lipzen A."/>
            <person name="Macqueen A."/>
            <person name="Palacio-Mejia J."/>
            <person name="Plott C."/>
            <person name="Shakirov E."/>
            <person name="Shu S."/>
            <person name="Yoshinaga Y."/>
            <person name="Zane M."/>
            <person name="Rokhsar D."/>
            <person name="Grimwood J."/>
            <person name="Schmutz J."/>
            <person name="Juenger T."/>
        </authorList>
    </citation>
    <scope>NUCLEOTIDE SEQUENCE [LARGE SCALE GENOMIC DNA]</scope>
    <source>
        <strain evidence="2">FIL2</strain>
    </source>
</reference>
<dbReference type="AlphaFoldDB" id="A0A2T8IFJ9"/>
<dbReference type="SUPFAM" id="SSF56112">
    <property type="entry name" value="Protein kinase-like (PK-like)"/>
    <property type="match status" value="2"/>
</dbReference>
<dbReference type="Gene3D" id="1.10.510.10">
    <property type="entry name" value="Transferase(Phosphotransferase) domain 1"/>
    <property type="match status" value="2"/>
</dbReference>
<dbReference type="InterPro" id="IPR011009">
    <property type="entry name" value="Kinase-like_dom_sf"/>
</dbReference>
<dbReference type="GO" id="GO:0004672">
    <property type="term" value="F:protein kinase activity"/>
    <property type="evidence" value="ECO:0007669"/>
    <property type="project" value="InterPro"/>
</dbReference>
<dbReference type="InterPro" id="IPR001245">
    <property type="entry name" value="Ser-Thr/Tyr_kinase_cat_dom"/>
</dbReference>
<feature type="domain" description="Protein kinase" evidence="1">
    <location>
        <begin position="1"/>
        <end position="209"/>
    </location>
</feature>
<dbReference type="PANTHER" id="PTHR45707">
    <property type="entry name" value="C2 CALCIUM/LIPID-BINDING PLANT PHOSPHORIBOSYLTRANSFERASE FAMILY PROTEIN"/>
    <property type="match status" value="1"/>
</dbReference>
<protein>
    <recommendedName>
        <fullName evidence="1">Protein kinase domain-containing protein</fullName>
    </recommendedName>
</protein>
<proteinExistence type="predicted"/>
<dbReference type="InterPro" id="IPR000719">
    <property type="entry name" value="Prot_kinase_dom"/>
</dbReference>
<feature type="domain" description="Protein kinase" evidence="1">
    <location>
        <begin position="206"/>
        <end position="483"/>
    </location>
</feature>
<sequence length="490" mass="56138">MMFLQHKNIVQFLGYCSHTEEEAMKYGGLIMADRRERLLCFEYLSNGSLDRYVSDASCGLGWRERYQIIKGICEGLHYLHGNYIVSMDLKPTSILLDDNMVPKISDLCLSDFFAEGQNQTVIEKKIATQNIYCLGVIITEILTGQKEYYFANDEKLLESWKERLLHTSSADLILLEQVRVCAEIRRACRADDPDKRPDTGRIIEMLPETETDGAGAQGDLLYMEFNVMECILKGTKKPGILSHQLLLFITGNFSRQQEIGRSEFAITYRHKNIVQFLGYTQEEAMEYQGEVIMPDTRERLLCFEYLSKGSLKDYVSDASRGLEWRSRYQIIKGICEGIHYLHGNTIVHGELRPTNVLLDDNMDPKIACFCLSRCFVEHQRSAVTPNKIESMGYMAPDAFAGFITFMSDIYSLGIIIAEMLTGCKDIQKENVLESWRTRLGTSLTDILLEQVRVCTEISIACINPNQERRPDMQHIIEMLDETECEEPAEQ</sequence>
<dbReference type="EMBL" id="CM008051">
    <property type="protein sequence ID" value="PVH36452.1"/>
    <property type="molecule type" value="Genomic_DNA"/>
</dbReference>
<dbReference type="PANTHER" id="PTHR45707:SF70">
    <property type="entry name" value="PROTEIN KINASE DOMAIN-CONTAINING PROTEIN"/>
    <property type="match status" value="1"/>
</dbReference>
<evidence type="ECO:0000259" key="1">
    <source>
        <dbReference type="PROSITE" id="PS50011"/>
    </source>
</evidence>
<dbReference type="Proteomes" id="UP000243499">
    <property type="component" value="Chromosome 6"/>
</dbReference>
<dbReference type="Gramene" id="PVH36452">
    <property type="protein sequence ID" value="PVH36452"/>
    <property type="gene ID" value="PAHAL_6G075500"/>
</dbReference>
<evidence type="ECO:0000313" key="2">
    <source>
        <dbReference type="EMBL" id="PVH36452.1"/>
    </source>
</evidence>
<dbReference type="GO" id="GO:0005524">
    <property type="term" value="F:ATP binding"/>
    <property type="evidence" value="ECO:0007669"/>
    <property type="project" value="InterPro"/>
</dbReference>
<dbReference type="PROSITE" id="PS50011">
    <property type="entry name" value="PROTEIN_KINASE_DOM"/>
    <property type="match status" value="2"/>
</dbReference>
<gene>
    <name evidence="2" type="ORF">PAHAL_6G075500</name>
</gene>
<name>A0A2T8IFJ9_9POAL</name>
<dbReference type="Pfam" id="PF00069">
    <property type="entry name" value="Pkinase"/>
    <property type="match status" value="1"/>
</dbReference>
<accession>A0A2T8IFJ9</accession>